<keyword evidence="9 12" id="KW-0472">Membrane</keyword>
<feature type="transmembrane region" description="Helical" evidence="12">
    <location>
        <begin position="280"/>
        <end position="300"/>
    </location>
</feature>
<keyword evidence="6" id="KW-0460">Magnesium</keyword>
<evidence type="ECO:0000256" key="7">
    <source>
        <dbReference type="ARBA" id="ARBA00022989"/>
    </source>
</evidence>
<dbReference type="FunFam" id="1.20.58.340:FF:000004">
    <property type="entry name" value="Magnesium transport protein CorA"/>
    <property type="match status" value="1"/>
</dbReference>
<evidence type="ECO:0000256" key="8">
    <source>
        <dbReference type="ARBA" id="ARBA00023065"/>
    </source>
</evidence>
<evidence type="ECO:0000256" key="5">
    <source>
        <dbReference type="ARBA" id="ARBA00022692"/>
    </source>
</evidence>
<dbReference type="Gene3D" id="3.30.460.20">
    <property type="entry name" value="CorA soluble domain-like"/>
    <property type="match status" value="1"/>
</dbReference>
<evidence type="ECO:0000313" key="13">
    <source>
        <dbReference type="EMBL" id="AJG98655.1"/>
    </source>
</evidence>
<dbReference type="SUPFAM" id="SSF143865">
    <property type="entry name" value="CorA soluble domain-like"/>
    <property type="match status" value="1"/>
</dbReference>
<evidence type="ECO:0000256" key="1">
    <source>
        <dbReference type="ARBA" id="ARBA00004651"/>
    </source>
</evidence>
<dbReference type="STRING" id="1520.LF65_02057"/>
<dbReference type="KEGG" id="cbei:LF65_02057"/>
<evidence type="ECO:0000256" key="3">
    <source>
        <dbReference type="ARBA" id="ARBA00022448"/>
    </source>
</evidence>
<dbReference type="GO" id="GO:0005886">
    <property type="term" value="C:plasma membrane"/>
    <property type="evidence" value="ECO:0007669"/>
    <property type="project" value="UniProtKB-SubCell"/>
</dbReference>
<proteinExistence type="inferred from homology"/>
<dbReference type="SUPFAM" id="SSF144083">
    <property type="entry name" value="Magnesium transport protein CorA, transmembrane region"/>
    <property type="match status" value="1"/>
</dbReference>
<keyword evidence="4" id="KW-1003">Cell membrane</keyword>
<sequence length="306" mass="35976">MVYVLDNDILQSDKMESITTNSNKLFVVVIKFDELKSVSEILNINEKLLYDCMNGRTSKFESYEGLDYISLKIPIINNLLKQSKKVSMFLQKNVLVFISDGNDILEEVISKCKTGEIKGLNLSKLLYAFFDKLTFEDTYHIEELEYDIAALEEGLMTSKNDNYLKKIIMLRKKLLKLKRYYERLLNIAESIEENDNGLIDKKIIRYFRMFTNRINRLYQNVNNLRDYVTQVREAYQAQVDINQNQLMRLFTVVTTIFLPLTLIVGWYGMNFNMPEYGWSYGYPFVISISVSVVVLCGVWFKKNKWL</sequence>
<gene>
    <name evidence="13" type="ORF">LF65_02057</name>
</gene>
<comment type="function">
    <text evidence="11">Mediates influx of magnesium ions. Alternates between open and closed states. Activated by low cytoplasmic Mg(2+) levels. Inactive when cytoplasmic Mg(2+) levels are high.</text>
</comment>
<dbReference type="Pfam" id="PF01544">
    <property type="entry name" value="CorA"/>
    <property type="match status" value="1"/>
</dbReference>
<dbReference type="RefSeq" id="WP_041895923.1">
    <property type="nucleotide sequence ID" value="NZ_CP010086.2"/>
</dbReference>
<comment type="subcellular location">
    <subcellularLocation>
        <location evidence="1">Cell membrane</location>
        <topology evidence="1">Multi-pass membrane protein</topology>
    </subcellularLocation>
</comment>
<evidence type="ECO:0000256" key="11">
    <source>
        <dbReference type="ARBA" id="ARBA00045497"/>
    </source>
</evidence>
<evidence type="ECO:0000256" key="2">
    <source>
        <dbReference type="ARBA" id="ARBA00009765"/>
    </source>
</evidence>
<organism evidence="13 14">
    <name type="scientific">Clostridium beijerinckii</name>
    <name type="common">Clostridium MP</name>
    <dbReference type="NCBI Taxonomy" id="1520"/>
    <lineage>
        <taxon>Bacteria</taxon>
        <taxon>Bacillati</taxon>
        <taxon>Bacillota</taxon>
        <taxon>Clostridia</taxon>
        <taxon>Eubacteriales</taxon>
        <taxon>Clostridiaceae</taxon>
        <taxon>Clostridium</taxon>
    </lineage>
</organism>
<dbReference type="Gene3D" id="1.20.58.340">
    <property type="entry name" value="Magnesium transport protein CorA, transmembrane region"/>
    <property type="match status" value="2"/>
</dbReference>
<dbReference type="GO" id="GO:0015095">
    <property type="term" value="F:magnesium ion transmembrane transporter activity"/>
    <property type="evidence" value="ECO:0007669"/>
    <property type="project" value="TreeGrafter"/>
</dbReference>
<dbReference type="InterPro" id="IPR002523">
    <property type="entry name" value="MgTranspt_CorA/ZnTranspt_ZntB"/>
</dbReference>
<dbReference type="AlphaFoldDB" id="A0A0B5QCI7"/>
<dbReference type="GO" id="GO:0000287">
    <property type="term" value="F:magnesium ion binding"/>
    <property type="evidence" value="ECO:0007669"/>
    <property type="project" value="TreeGrafter"/>
</dbReference>
<keyword evidence="8" id="KW-0406">Ion transport</keyword>
<dbReference type="GO" id="GO:0050897">
    <property type="term" value="F:cobalt ion binding"/>
    <property type="evidence" value="ECO:0007669"/>
    <property type="project" value="TreeGrafter"/>
</dbReference>
<name>A0A0B5QCI7_CLOBE</name>
<comment type="catalytic activity">
    <reaction evidence="10">
        <text>Mg(2+)(in) = Mg(2+)(out)</text>
        <dbReference type="Rhea" id="RHEA:29827"/>
        <dbReference type="ChEBI" id="CHEBI:18420"/>
    </reaction>
</comment>
<dbReference type="PANTHER" id="PTHR46494:SF1">
    <property type="entry name" value="CORA FAMILY METAL ION TRANSPORTER (EUROFUNG)"/>
    <property type="match status" value="1"/>
</dbReference>
<dbReference type="EMBL" id="CP010086">
    <property type="protein sequence ID" value="AJG98655.1"/>
    <property type="molecule type" value="Genomic_DNA"/>
</dbReference>
<accession>A0A0B5QCI7</accession>
<dbReference type="InterPro" id="IPR045863">
    <property type="entry name" value="CorA_TM1_TM2"/>
</dbReference>
<evidence type="ECO:0000256" key="12">
    <source>
        <dbReference type="SAM" id="Phobius"/>
    </source>
</evidence>
<reference evidence="14" key="1">
    <citation type="submission" date="2014-12" db="EMBL/GenBank/DDBJ databases">
        <title>Genome sequence of Clostridium beijerinckii strain 59B.</title>
        <authorList>
            <person name="Little G.T."/>
            <person name="Minton N.P."/>
        </authorList>
    </citation>
    <scope>NUCLEOTIDE SEQUENCE [LARGE SCALE GENOMIC DNA]</scope>
    <source>
        <strain evidence="14">59B</strain>
    </source>
</reference>
<evidence type="ECO:0000256" key="10">
    <source>
        <dbReference type="ARBA" id="ARBA00034269"/>
    </source>
</evidence>
<dbReference type="CDD" id="cd12826">
    <property type="entry name" value="EcCorA_ZntB-like_u1"/>
    <property type="match status" value="1"/>
</dbReference>
<keyword evidence="3" id="KW-0813">Transport</keyword>
<evidence type="ECO:0000313" key="14">
    <source>
        <dbReference type="Proteomes" id="UP000031866"/>
    </source>
</evidence>
<comment type="similarity">
    <text evidence="2">Belongs to the CorA metal ion transporter (MIT) (TC 1.A.35) family.</text>
</comment>
<evidence type="ECO:0000256" key="4">
    <source>
        <dbReference type="ARBA" id="ARBA00022475"/>
    </source>
</evidence>
<evidence type="ECO:0000256" key="9">
    <source>
        <dbReference type="ARBA" id="ARBA00023136"/>
    </source>
</evidence>
<evidence type="ECO:0000256" key="6">
    <source>
        <dbReference type="ARBA" id="ARBA00022842"/>
    </source>
</evidence>
<protein>
    <submittedName>
        <fullName evidence="13">Magnesium transporter</fullName>
    </submittedName>
</protein>
<feature type="transmembrane region" description="Helical" evidence="12">
    <location>
        <begin position="249"/>
        <end position="268"/>
    </location>
</feature>
<keyword evidence="7 12" id="KW-1133">Transmembrane helix</keyword>
<dbReference type="Proteomes" id="UP000031866">
    <property type="component" value="Chromosome"/>
</dbReference>
<dbReference type="GO" id="GO:0015087">
    <property type="term" value="F:cobalt ion transmembrane transporter activity"/>
    <property type="evidence" value="ECO:0007669"/>
    <property type="project" value="TreeGrafter"/>
</dbReference>
<dbReference type="InterPro" id="IPR045861">
    <property type="entry name" value="CorA_cytoplasmic_dom"/>
</dbReference>
<dbReference type="OrthoDB" id="9803416at2"/>
<dbReference type="PANTHER" id="PTHR46494">
    <property type="entry name" value="CORA FAMILY METAL ION TRANSPORTER (EUROFUNG)"/>
    <property type="match status" value="1"/>
</dbReference>
<keyword evidence="5 12" id="KW-0812">Transmembrane</keyword>